<dbReference type="InterPro" id="IPR003741">
    <property type="entry name" value="LUD_dom"/>
</dbReference>
<evidence type="ECO:0000256" key="4">
    <source>
        <dbReference type="ARBA" id="ARBA00022737"/>
    </source>
</evidence>
<dbReference type="InterPro" id="IPR054704">
    <property type="entry name" value="Quin_L_LdhH-like"/>
</dbReference>
<dbReference type="EMBL" id="CP039543">
    <property type="protein sequence ID" value="QJT09433.1"/>
    <property type="molecule type" value="Genomic_DNA"/>
</dbReference>
<dbReference type="NCBIfam" id="NF045670">
    <property type="entry name" value="quin_L_LdhH"/>
    <property type="match status" value="1"/>
</dbReference>
<dbReference type="SUPFAM" id="SSF46548">
    <property type="entry name" value="alpha-helical ferredoxin"/>
    <property type="match status" value="1"/>
</dbReference>
<dbReference type="InterPro" id="IPR037171">
    <property type="entry name" value="NagB/RpiA_transferase-like"/>
</dbReference>
<dbReference type="InterPro" id="IPR024185">
    <property type="entry name" value="FTHF_cligase-like_sf"/>
</dbReference>
<keyword evidence="3" id="KW-0479">Metal-binding</keyword>
<dbReference type="Pfam" id="PF02589">
    <property type="entry name" value="LUD_dom"/>
    <property type="match status" value="1"/>
</dbReference>
<evidence type="ECO:0000256" key="1">
    <source>
        <dbReference type="ARBA" id="ARBA00022448"/>
    </source>
</evidence>
<evidence type="ECO:0000256" key="6">
    <source>
        <dbReference type="ARBA" id="ARBA00023004"/>
    </source>
</evidence>
<evidence type="ECO:0000256" key="5">
    <source>
        <dbReference type="ARBA" id="ARBA00022982"/>
    </source>
</evidence>
<dbReference type="InterPro" id="IPR017896">
    <property type="entry name" value="4Fe4S_Fe-S-bd"/>
</dbReference>
<dbReference type="PROSITE" id="PS00198">
    <property type="entry name" value="4FE4S_FER_1"/>
    <property type="match status" value="1"/>
</dbReference>
<evidence type="ECO:0000256" key="3">
    <source>
        <dbReference type="ARBA" id="ARBA00022723"/>
    </source>
</evidence>
<evidence type="ECO:0000313" key="10">
    <source>
        <dbReference type="Proteomes" id="UP000503251"/>
    </source>
</evidence>
<dbReference type="PANTHER" id="PTHR47153">
    <property type="entry name" value="LACTATE UTILIZATION PROTEIN B"/>
    <property type="match status" value="1"/>
</dbReference>
<organism evidence="9 10">
    <name type="scientific">Oceanidesulfovibrio marinus</name>
    <dbReference type="NCBI Taxonomy" id="370038"/>
    <lineage>
        <taxon>Bacteria</taxon>
        <taxon>Pseudomonadati</taxon>
        <taxon>Thermodesulfobacteriota</taxon>
        <taxon>Desulfovibrionia</taxon>
        <taxon>Desulfovibrionales</taxon>
        <taxon>Desulfovibrionaceae</taxon>
        <taxon>Oceanidesulfovibrio</taxon>
    </lineage>
</organism>
<protein>
    <submittedName>
        <fullName evidence="9">4Fe-4S dicluster domain-containing protein</fullName>
    </submittedName>
</protein>
<dbReference type="InterPro" id="IPR009051">
    <property type="entry name" value="Helical_ferredxn"/>
</dbReference>
<sequence length="722" mass="80043">MQNVKNIGEYKDHIHEALDNEFQRSAIDKFAQAYPVGRAKAFDGMDVRELVAEIAAAKDEAISRMGELYEQFKREAEKAGIHVHLAKNAGEANEMIANIAKKTGCKKIVKSKSMTAEETLLNHHLEGEGLEVTETDLGEWIIQMRHEGPSHMVMPAIHLSRDQVAGLFSQVTGKDQTNDIEKLVKVARRELRQKFVEADMGISGANFAIAESASIGLVTNEGNARLVTTLPRVHVALCGLDKLVPTLHDALRVLRALPRNATGQIMTSYGTWIHGPNEDNAAPGGKKEMHIVFLDNGRTALAEDPDFRQVLRCIRCGACANVCPVYRMVGGHEYGHIYIGAIGLILTYFFHGRDKAKHLVLNCINCQACKAVCAAGIDLPSLIKRVYARIVDETGHDLDSTLLSMVMRNRKLFHGLLRAGRFAQKPFGVKKGEKQKGQFIRHLPMMFSKQHAFRELPAVADKPFRDIFPKIQPKVENPRYTVAIFGGCAQDFLYPEQLEGMVNAFADKGVAVDFPMQQTCCGLPLMMMGERKTEKEVASQNIHAIDPAKYDYIVCSCPSCASHLKHYPEIFGSGDSDGLLADRFADKIIDISSFLNDVLEMTEDDFETGGPKATYHAPCHLCRGLDVHDAPREIMTKSGLEYVPCKEEEVCCGFGGSYSVKFPEISQQILRNKLDNIEATGAEMIITDCPGCVMQIRGGMAKRGSNVVVRHMTEVLAERRKK</sequence>
<evidence type="ECO:0000259" key="8">
    <source>
        <dbReference type="PROSITE" id="PS51379"/>
    </source>
</evidence>
<feature type="domain" description="4Fe-4S ferredoxin-type" evidence="8">
    <location>
        <begin position="303"/>
        <end position="333"/>
    </location>
</feature>
<reference evidence="9 10" key="1">
    <citation type="submission" date="2019-04" db="EMBL/GenBank/DDBJ databases">
        <title>Isolation and culture of sulfate reducing bacteria from the cold seep of the South China Sea.</title>
        <authorList>
            <person name="Sun C."/>
            <person name="Liu R."/>
        </authorList>
    </citation>
    <scope>NUCLEOTIDE SEQUENCE [LARGE SCALE GENOMIC DNA]</scope>
    <source>
        <strain evidence="9 10">CS1</strain>
    </source>
</reference>
<dbReference type="InterPro" id="IPR004017">
    <property type="entry name" value="Cys_rich_dom"/>
</dbReference>
<evidence type="ECO:0000256" key="7">
    <source>
        <dbReference type="ARBA" id="ARBA00023014"/>
    </source>
</evidence>
<evidence type="ECO:0000256" key="2">
    <source>
        <dbReference type="ARBA" id="ARBA00022485"/>
    </source>
</evidence>
<dbReference type="Gene3D" id="1.10.1060.10">
    <property type="entry name" value="Alpha-helical ferredoxin"/>
    <property type="match status" value="1"/>
</dbReference>
<evidence type="ECO:0000313" key="9">
    <source>
        <dbReference type="EMBL" id="QJT09433.1"/>
    </source>
</evidence>
<dbReference type="PROSITE" id="PS51379">
    <property type="entry name" value="4FE4S_FER_2"/>
    <property type="match status" value="1"/>
</dbReference>
<keyword evidence="7" id="KW-0411">Iron-sulfur</keyword>
<keyword evidence="10" id="KW-1185">Reference proteome</keyword>
<name>A0ABX6NFS2_9BACT</name>
<gene>
    <name evidence="9" type="ORF">E8L03_10985</name>
</gene>
<dbReference type="InterPro" id="IPR017900">
    <property type="entry name" value="4Fe4S_Fe_S_CS"/>
</dbReference>
<keyword evidence="5" id="KW-0249">Electron transport</keyword>
<dbReference type="Proteomes" id="UP000503251">
    <property type="component" value="Chromosome"/>
</dbReference>
<keyword evidence="1" id="KW-0813">Transport</keyword>
<keyword evidence="2" id="KW-0004">4Fe-4S</keyword>
<dbReference type="Pfam" id="PF02754">
    <property type="entry name" value="CCG"/>
    <property type="match status" value="2"/>
</dbReference>
<accession>A0ABX6NFS2</accession>
<keyword evidence="4" id="KW-0677">Repeat</keyword>
<dbReference type="PANTHER" id="PTHR47153:SF2">
    <property type="entry name" value="LACTATE UTILIZATION PROTEIN B"/>
    <property type="match status" value="1"/>
</dbReference>
<dbReference type="InterPro" id="IPR004452">
    <property type="entry name" value="LutB/LldF"/>
</dbReference>
<dbReference type="RefSeq" id="WP_171267374.1">
    <property type="nucleotide sequence ID" value="NZ_CP039543.1"/>
</dbReference>
<dbReference type="SUPFAM" id="SSF100950">
    <property type="entry name" value="NagB/RpiA/CoA transferase-like"/>
    <property type="match status" value="1"/>
</dbReference>
<proteinExistence type="predicted"/>
<keyword evidence="6" id="KW-0408">Iron</keyword>
<dbReference type="Pfam" id="PF13183">
    <property type="entry name" value="Fer4_8"/>
    <property type="match status" value="1"/>
</dbReference>
<dbReference type="Gene3D" id="3.40.50.10420">
    <property type="entry name" value="NagB/RpiA/CoA transferase-like"/>
    <property type="match status" value="1"/>
</dbReference>